<dbReference type="GO" id="GO:0030288">
    <property type="term" value="C:outer membrane-bounded periplasmic space"/>
    <property type="evidence" value="ECO:0007669"/>
    <property type="project" value="TreeGrafter"/>
</dbReference>
<dbReference type="PANTHER" id="PTHR30006">
    <property type="entry name" value="THIAMINE-BINDING PERIPLASMIC PROTEIN-RELATED"/>
    <property type="match status" value="1"/>
</dbReference>
<dbReference type="Proteomes" id="UP000004226">
    <property type="component" value="Unassembled WGS sequence"/>
</dbReference>
<dbReference type="eggNOG" id="COG1840">
    <property type="taxonomic scope" value="Bacteria"/>
</dbReference>
<reference evidence="2 3" key="1">
    <citation type="submission" date="2009-10" db="EMBL/GenBank/DDBJ databases">
        <authorList>
            <person name="Harkins D.M."/>
            <person name="Madupu R."/>
            <person name="Durkin A.S."/>
            <person name="Torralba M."/>
            <person name="Methe B."/>
            <person name="Sutton G.G."/>
            <person name="Strausberg R.L."/>
            <person name="Nelson K.E."/>
        </authorList>
    </citation>
    <scope>NUCLEOTIDE SEQUENCE [LARGE SCALE GENOMIC DNA]</scope>
    <source>
        <strain evidence="2 3">F0264</strain>
    </source>
</reference>
<proteinExistence type="predicted"/>
<keyword evidence="1" id="KW-0732">Signal</keyword>
<protein>
    <submittedName>
        <fullName evidence="2">ABC transporter, solute-binding protein</fullName>
    </submittedName>
</protein>
<dbReference type="AlphaFoldDB" id="D0GPL6"/>
<dbReference type="InterPro" id="IPR026045">
    <property type="entry name" value="Ferric-bd"/>
</dbReference>
<dbReference type="GO" id="GO:0030976">
    <property type="term" value="F:thiamine pyrophosphate binding"/>
    <property type="evidence" value="ECO:0007669"/>
    <property type="project" value="TreeGrafter"/>
</dbReference>
<dbReference type="SUPFAM" id="SSF53850">
    <property type="entry name" value="Periplasmic binding protein-like II"/>
    <property type="match status" value="1"/>
</dbReference>
<dbReference type="GO" id="GO:0030975">
    <property type="term" value="F:thiamine binding"/>
    <property type="evidence" value="ECO:0007669"/>
    <property type="project" value="TreeGrafter"/>
</dbReference>
<accession>D0GPL6</accession>
<dbReference type="RefSeq" id="WP_006808422.1">
    <property type="nucleotide sequence ID" value="NZ_ADAD01000195.1"/>
</dbReference>
<dbReference type="GO" id="GO:0015888">
    <property type="term" value="P:thiamine transport"/>
    <property type="evidence" value="ECO:0007669"/>
    <property type="project" value="TreeGrafter"/>
</dbReference>
<comment type="caution">
    <text evidence="2">The sequence shown here is derived from an EMBL/GenBank/DDBJ whole genome shotgun (WGS) entry which is preliminary data.</text>
</comment>
<gene>
    <name evidence="2" type="ORF">HMPREF0554_0050</name>
</gene>
<dbReference type="PIRSF" id="PIRSF002825">
    <property type="entry name" value="CfbpA"/>
    <property type="match status" value="1"/>
</dbReference>
<evidence type="ECO:0000256" key="1">
    <source>
        <dbReference type="ARBA" id="ARBA00022729"/>
    </source>
</evidence>
<evidence type="ECO:0000313" key="2">
    <source>
        <dbReference type="EMBL" id="EEY33969.1"/>
    </source>
</evidence>
<name>D0GPL6_9FUSO</name>
<dbReference type="PANTHER" id="PTHR30006:SF2">
    <property type="entry name" value="ABC TRANSPORTER SUBSTRATE-BINDING PROTEIN"/>
    <property type="match status" value="1"/>
</dbReference>
<organism evidence="2 3">
    <name type="scientific">Pseudoleptotrichia goodfellowii F0264</name>
    <dbReference type="NCBI Taxonomy" id="596323"/>
    <lineage>
        <taxon>Bacteria</taxon>
        <taxon>Fusobacteriati</taxon>
        <taxon>Fusobacteriota</taxon>
        <taxon>Fusobacteriia</taxon>
        <taxon>Fusobacteriales</taxon>
        <taxon>Leptotrichiaceae</taxon>
        <taxon>Pseudoleptotrichia</taxon>
    </lineage>
</organism>
<evidence type="ECO:0000313" key="3">
    <source>
        <dbReference type="Proteomes" id="UP000004226"/>
    </source>
</evidence>
<dbReference type="Gene3D" id="3.40.190.10">
    <property type="entry name" value="Periplasmic binding protein-like II"/>
    <property type="match status" value="2"/>
</dbReference>
<dbReference type="EMBL" id="ADAD01000195">
    <property type="protein sequence ID" value="EEY33969.1"/>
    <property type="molecule type" value="Genomic_DNA"/>
</dbReference>
<sequence length="345" mass="38835">MKKKMKYLGLLILFVVILSGCGNKDEKKEDKKDEPKELTMYIGVVEEQALKIAQEFEKDTGIKVNFVRMSGGEILSRIRAEKDAPKASIWYGGPSDSFVAAKKENLLQPYISGNAKIIPENMKDKEGYWTGIYNEILGFVLDDRWFTEKNIAKPKTWDDLLKPEYKGQITVANPGASGTAFLFLSGFVQQRGEDKGLEYLAKLNENVKQYTKSGTAPAKSVILGESAIGITFIHNGLRYKEEGYDNVSVVVPEDGTWYSTAAVGIIAGAPELEAAKKFVDWALTKNAQEIGQKFKSYQFPTNPEANIPDIVKPYQNFKMNEYNLEWSGEHRAELVEKWDKMLKSK</sequence>
<dbReference type="PROSITE" id="PS51257">
    <property type="entry name" value="PROKAR_LIPOPROTEIN"/>
    <property type="match status" value="1"/>
</dbReference>
<dbReference type="CDD" id="cd13544">
    <property type="entry name" value="PBP2_Fbp_like_1"/>
    <property type="match status" value="1"/>
</dbReference>
<keyword evidence="3" id="KW-1185">Reference proteome</keyword>
<dbReference type="Pfam" id="PF13343">
    <property type="entry name" value="SBP_bac_6"/>
    <property type="match status" value="1"/>
</dbReference>